<dbReference type="Proteomes" id="UP001215598">
    <property type="component" value="Unassembled WGS sequence"/>
</dbReference>
<proteinExistence type="predicted"/>
<comment type="caution">
    <text evidence="1">The sequence shown here is derived from an EMBL/GenBank/DDBJ whole genome shotgun (WGS) entry which is preliminary data.</text>
</comment>
<feature type="non-terminal residue" evidence="1">
    <location>
        <position position="56"/>
    </location>
</feature>
<evidence type="ECO:0000313" key="2">
    <source>
        <dbReference type="Proteomes" id="UP001215598"/>
    </source>
</evidence>
<gene>
    <name evidence="1" type="ORF">B0H16DRAFT_1265982</name>
</gene>
<organism evidence="1 2">
    <name type="scientific">Mycena metata</name>
    <dbReference type="NCBI Taxonomy" id="1033252"/>
    <lineage>
        <taxon>Eukaryota</taxon>
        <taxon>Fungi</taxon>
        <taxon>Dikarya</taxon>
        <taxon>Basidiomycota</taxon>
        <taxon>Agaricomycotina</taxon>
        <taxon>Agaricomycetes</taxon>
        <taxon>Agaricomycetidae</taxon>
        <taxon>Agaricales</taxon>
        <taxon>Marasmiineae</taxon>
        <taxon>Mycenaceae</taxon>
        <taxon>Mycena</taxon>
    </lineage>
</organism>
<keyword evidence="2" id="KW-1185">Reference proteome</keyword>
<feature type="non-terminal residue" evidence="1">
    <location>
        <position position="1"/>
    </location>
</feature>
<protein>
    <submittedName>
        <fullName evidence="1">Uncharacterized protein</fullName>
    </submittedName>
</protein>
<accession>A0AAD7IX53</accession>
<reference evidence="1" key="1">
    <citation type="submission" date="2023-03" db="EMBL/GenBank/DDBJ databases">
        <title>Massive genome expansion in bonnet fungi (Mycena s.s.) driven by repeated elements and novel gene families across ecological guilds.</title>
        <authorList>
            <consortium name="Lawrence Berkeley National Laboratory"/>
            <person name="Harder C.B."/>
            <person name="Miyauchi S."/>
            <person name="Viragh M."/>
            <person name="Kuo A."/>
            <person name="Thoen E."/>
            <person name="Andreopoulos B."/>
            <person name="Lu D."/>
            <person name="Skrede I."/>
            <person name="Drula E."/>
            <person name="Henrissat B."/>
            <person name="Morin E."/>
            <person name="Kohler A."/>
            <person name="Barry K."/>
            <person name="LaButti K."/>
            <person name="Morin E."/>
            <person name="Salamov A."/>
            <person name="Lipzen A."/>
            <person name="Mereny Z."/>
            <person name="Hegedus B."/>
            <person name="Baldrian P."/>
            <person name="Stursova M."/>
            <person name="Weitz H."/>
            <person name="Taylor A."/>
            <person name="Grigoriev I.V."/>
            <person name="Nagy L.G."/>
            <person name="Martin F."/>
            <person name="Kauserud H."/>
        </authorList>
    </citation>
    <scope>NUCLEOTIDE SEQUENCE</scope>
    <source>
        <strain evidence="1">CBHHK182m</strain>
    </source>
</reference>
<name>A0AAD7IX53_9AGAR</name>
<sequence length="56" mass="6504">KLHLNLNGTTHVLLLRGIIYYGSFHFTPRIIGTDGRVWFHDGMTTRQVCTDEPYLE</sequence>
<dbReference type="EMBL" id="JARKIB010000063">
    <property type="protein sequence ID" value="KAJ7751152.1"/>
    <property type="molecule type" value="Genomic_DNA"/>
</dbReference>
<dbReference type="AlphaFoldDB" id="A0AAD7IX53"/>
<evidence type="ECO:0000313" key="1">
    <source>
        <dbReference type="EMBL" id="KAJ7751152.1"/>
    </source>
</evidence>